<reference evidence="1 2" key="1">
    <citation type="submission" date="2024-02" db="EMBL/GenBank/DDBJ databases">
        <authorList>
            <person name="Vignale AGUSTIN F."/>
            <person name="Sosa J E."/>
            <person name="Modenutti C."/>
        </authorList>
    </citation>
    <scope>NUCLEOTIDE SEQUENCE [LARGE SCALE GENOMIC DNA]</scope>
</reference>
<comment type="caution">
    <text evidence="1">The sequence shown here is derived from an EMBL/GenBank/DDBJ whole genome shotgun (WGS) entry which is preliminary data.</text>
</comment>
<evidence type="ECO:0000313" key="2">
    <source>
        <dbReference type="Proteomes" id="UP001642360"/>
    </source>
</evidence>
<dbReference type="EMBL" id="CAUOFW020002669">
    <property type="protein sequence ID" value="CAK9155278.1"/>
    <property type="molecule type" value="Genomic_DNA"/>
</dbReference>
<gene>
    <name evidence="1" type="ORF">ILEXP_LOCUS23677</name>
</gene>
<protein>
    <submittedName>
        <fullName evidence="1">Uncharacterized protein</fullName>
    </submittedName>
</protein>
<evidence type="ECO:0000313" key="1">
    <source>
        <dbReference type="EMBL" id="CAK9155278.1"/>
    </source>
</evidence>
<keyword evidence="2" id="KW-1185">Reference proteome</keyword>
<sequence length="65" mass="7123">MTGMIFGKDRATSKNVQGLEELVDDSSYACDPSVEDNIVPMHTNMRMDDARGSQSVTLSNIDDVN</sequence>
<name>A0ABC8SJN8_9AQUA</name>
<dbReference type="Proteomes" id="UP001642360">
    <property type="component" value="Unassembled WGS sequence"/>
</dbReference>
<feature type="non-terminal residue" evidence="1">
    <location>
        <position position="65"/>
    </location>
</feature>
<organism evidence="1 2">
    <name type="scientific">Ilex paraguariensis</name>
    <name type="common">yerba mate</name>
    <dbReference type="NCBI Taxonomy" id="185542"/>
    <lineage>
        <taxon>Eukaryota</taxon>
        <taxon>Viridiplantae</taxon>
        <taxon>Streptophyta</taxon>
        <taxon>Embryophyta</taxon>
        <taxon>Tracheophyta</taxon>
        <taxon>Spermatophyta</taxon>
        <taxon>Magnoliopsida</taxon>
        <taxon>eudicotyledons</taxon>
        <taxon>Gunneridae</taxon>
        <taxon>Pentapetalae</taxon>
        <taxon>asterids</taxon>
        <taxon>campanulids</taxon>
        <taxon>Aquifoliales</taxon>
        <taxon>Aquifoliaceae</taxon>
        <taxon>Ilex</taxon>
    </lineage>
</organism>
<proteinExistence type="predicted"/>
<accession>A0ABC8SJN8</accession>
<dbReference type="AlphaFoldDB" id="A0ABC8SJN8"/>